<dbReference type="GO" id="GO:0016829">
    <property type="term" value="F:lyase activity"/>
    <property type="evidence" value="ECO:0007669"/>
    <property type="project" value="UniProtKB-KW"/>
</dbReference>
<dbReference type="FunFam" id="1.10.630.10:FF:000024">
    <property type="entry name" value="Allene oxide synthase, chloroplastic"/>
    <property type="match status" value="1"/>
</dbReference>
<proteinExistence type="inferred from homology"/>
<evidence type="ECO:0000256" key="4">
    <source>
        <dbReference type="ARBA" id="ARBA00022723"/>
    </source>
</evidence>
<evidence type="ECO:0000313" key="12">
    <source>
        <dbReference type="Proteomes" id="UP000029121"/>
    </source>
</evidence>
<dbReference type="GO" id="GO:0009695">
    <property type="term" value="P:jasmonic acid biosynthetic process"/>
    <property type="evidence" value="ECO:0007669"/>
    <property type="project" value="TreeGrafter"/>
</dbReference>
<dbReference type="GO" id="GO:0009535">
    <property type="term" value="C:chloroplast thylakoid membrane"/>
    <property type="evidence" value="ECO:0007669"/>
    <property type="project" value="TreeGrafter"/>
</dbReference>
<evidence type="ECO:0000256" key="3">
    <source>
        <dbReference type="ARBA" id="ARBA00022617"/>
    </source>
</evidence>
<dbReference type="GO" id="GO:0004497">
    <property type="term" value="F:monooxygenase activity"/>
    <property type="evidence" value="ECO:0007669"/>
    <property type="project" value="InterPro"/>
</dbReference>
<accession>R0GVJ0</accession>
<organism evidence="11 12">
    <name type="scientific">Capsella rubella</name>
    <dbReference type="NCBI Taxonomy" id="81985"/>
    <lineage>
        <taxon>Eukaryota</taxon>
        <taxon>Viridiplantae</taxon>
        <taxon>Streptophyta</taxon>
        <taxon>Embryophyta</taxon>
        <taxon>Tracheophyta</taxon>
        <taxon>Spermatophyta</taxon>
        <taxon>Magnoliopsida</taxon>
        <taxon>eudicotyledons</taxon>
        <taxon>Gunneridae</taxon>
        <taxon>Pentapetalae</taxon>
        <taxon>rosids</taxon>
        <taxon>malvids</taxon>
        <taxon>Brassicales</taxon>
        <taxon>Brassicaceae</taxon>
        <taxon>Camelineae</taxon>
        <taxon>Capsella</taxon>
    </lineage>
</organism>
<dbReference type="SUPFAM" id="SSF48264">
    <property type="entry name" value="Cytochrome P450"/>
    <property type="match status" value="1"/>
</dbReference>
<keyword evidence="7" id="KW-0408">Iron</keyword>
<dbReference type="Proteomes" id="UP000029121">
    <property type="component" value="Unassembled WGS sequence"/>
</dbReference>
<keyword evidence="12" id="KW-1185">Reference proteome</keyword>
<sequence length="529" mass="59140">MASSSSLSSTPFPISLYPKTVRSKPLKFRVLTRPIKASGSDLAVENRTGSKDLPIRSIPGSYGLPIVGPISDRWDYFYNQGPEEFFKSRIRKYDSTVFRVNMPPGAFIAENPRVVALLDGKSFPVLFDVDKVEKKDIFTGTYMPSTELTGGFRILSYLDPSEPKHAKLKTLLFFLLKSARNRIFPEFRATYSELFDSLEKELSLKGKAEFGGSSDAAAFNFLAKAFYGTNPADTKLKADAPGLITKWVLFNLHPLLTAGLPRIIEEPLLHTFSLPPALVKSDYQRLYDFFFDSAGEILVEADKLGISREEATHNLLFATCFNTWGGMKILFPNMVKRIGRAGQKVHIRLAEEIRSVIKSNGGELTMGSIEKMELTKSVVYECLRFEPPVPAQYGKAKKDLVIESHDAAFKVKAGEVLYGYQPLATRDPKIFDKADEFVPERFVGEEGEKLLGNVFWSNGRETETPTVGNKQCAGKDFVVLVARLFVIELFRRYDSFDIEVVIVLLQICNGVVSVSVGFGRFLDLNVYTG</sequence>
<evidence type="ECO:0000256" key="2">
    <source>
        <dbReference type="ARBA" id="ARBA00022516"/>
    </source>
</evidence>
<keyword evidence="6" id="KW-0276">Fatty acid metabolism</keyword>
<dbReference type="InterPro" id="IPR001128">
    <property type="entry name" value="Cyt_P450"/>
</dbReference>
<dbReference type="Pfam" id="PF00067">
    <property type="entry name" value="p450"/>
    <property type="match status" value="1"/>
</dbReference>
<dbReference type="GO" id="GO:0005506">
    <property type="term" value="F:iron ion binding"/>
    <property type="evidence" value="ECO:0007669"/>
    <property type="project" value="InterPro"/>
</dbReference>
<evidence type="ECO:0000256" key="7">
    <source>
        <dbReference type="ARBA" id="ARBA00023004"/>
    </source>
</evidence>
<evidence type="ECO:0000256" key="6">
    <source>
        <dbReference type="ARBA" id="ARBA00022832"/>
    </source>
</evidence>
<dbReference type="CDD" id="cd11071">
    <property type="entry name" value="CYP74"/>
    <property type="match status" value="1"/>
</dbReference>
<dbReference type="PANTHER" id="PTHR24286:SF255">
    <property type="entry name" value="ALLENE OXIDE SYNTHASE, CHLOROPLASTIC"/>
    <property type="match status" value="1"/>
</dbReference>
<dbReference type="eggNOG" id="ENOG502QQNS">
    <property type="taxonomic scope" value="Eukaryota"/>
</dbReference>
<keyword evidence="3" id="KW-0349">Heme</keyword>
<evidence type="ECO:0000256" key="1">
    <source>
        <dbReference type="ARBA" id="ARBA00010617"/>
    </source>
</evidence>
<dbReference type="GO" id="GO:0009941">
    <property type="term" value="C:chloroplast envelope"/>
    <property type="evidence" value="ECO:0007669"/>
    <property type="project" value="TreeGrafter"/>
</dbReference>
<dbReference type="GO" id="GO:0031408">
    <property type="term" value="P:oxylipin biosynthetic process"/>
    <property type="evidence" value="ECO:0007669"/>
    <property type="project" value="UniProtKB-KW"/>
</dbReference>
<keyword evidence="2" id="KW-0444">Lipid biosynthesis</keyword>
<dbReference type="GO" id="GO:0016125">
    <property type="term" value="P:sterol metabolic process"/>
    <property type="evidence" value="ECO:0007669"/>
    <property type="project" value="TreeGrafter"/>
</dbReference>
<dbReference type="GO" id="GO:0016705">
    <property type="term" value="F:oxidoreductase activity, acting on paired donors, with incorporation or reduction of molecular oxygen"/>
    <property type="evidence" value="ECO:0007669"/>
    <property type="project" value="InterPro"/>
</dbReference>
<dbReference type="STRING" id="81985.R0GVJ0"/>
<keyword evidence="4" id="KW-0479">Metal-binding</keyword>
<keyword evidence="9" id="KW-0275">Fatty acid biosynthesis</keyword>
<dbReference type="PANTHER" id="PTHR24286">
    <property type="entry name" value="CYTOCHROME P450 26"/>
    <property type="match status" value="1"/>
</dbReference>
<evidence type="ECO:0000256" key="8">
    <source>
        <dbReference type="ARBA" id="ARBA00023098"/>
    </source>
</evidence>
<evidence type="ECO:0000256" key="9">
    <source>
        <dbReference type="ARBA" id="ARBA00023160"/>
    </source>
</evidence>
<evidence type="ECO:0000256" key="10">
    <source>
        <dbReference type="ARBA" id="ARBA00023239"/>
    </source>
</evidence>
<evidence type="ECO:0000256" key="5">
    <source>
        <dbReference type="ARBA" id="ARBA00022767"/>
    </source>
</evidence>
<keyword evidence="5" id="KW-0925">Oxylipin biosynthesis</keyword>
<dbReference type="InterPro" id="IPR036396">
    <property type="entry name" value="Cyt_P450_sf"/>
</dbReference>
<keyword evidence="8" id="KW-0443">Lipid metabolism</keyword>
<name>R0GVJ0_9BRAS</name>
<gene>
    <name evidence="11" type="ORF">CARUB_v10028569mg</name>
</gene>
<dbReference type="GO" id="GO:0020037">
    <property type="term" value="F:heme binding"/>
    <property type="evidence" value="ECO:0007669"/>
    <property type="project" value="InterPro"/>
</dbReference>
<protein>
    <recommendedName>
        <fullName evidence="13">Allene oxide synthase</fullName>
    </recommendedName>
</protein>
<keyword evidence="10" id="KW-0456">Lyase</keyword>
<evidence type="ECO:0000313" key="11">
    <source>
        <dbReference type="EMBL" id="EOA15183.1"/>
    </source>
</evidence>
<evidence type="ECO:0008006" key="13">
    <source>
        <dbReference type="Google" id="ProtNLM"/>
    </source>
</evidence>
<dbReference type="AlphaFoldDB" id="R0GVJ0"/>
<reference evidence="12" key="1">
    <citation type="journal article" date="2013" name="Nat. Genet.">
        <title>The Capsella rubella genome and the genomic consequences of rapid mating system evolution.</title>
        <authorList>
            <person name="Slotte T."/>
            <person name="Hazzouri K.M."/>
            <person name="Agren J.A."/>
            <person name="Koenig D."/>
            <person name="Maumus F."/>
            <person name="Guo Y.L."/>
            <person name="Steige K."/>
            <person name="Platts A.E."/>
            <person name="Escobar J.S."/>
            <person name="Newman L.K."/>
            <person name="Wang W."/>
            <person name="Mandakova T."/>
            <person name="Vello E."/>
            <person name="Smith L.M."/>
            <person name="Henz S.R."/>
            <person name="Steffen J."/>
            <person name="Takuno S."/>
            <person name="Brandvain Y."/>
            <person name="Coop G."/>
            <person name="Andolfatto P."/>
            <person name="Hu T.T."/>
            <person name="Blanchette M."/>
            <person name="Clark R.M."/>
            <person name="Quesneville H."/>
            <person name="Nordborg M."/>
            <person name="Gaut B.S."/>
            <person name="Lysak M.A."/>
            <person name="Jenkins J."/>
            <person name="Grimwood J."/>
            <person name="Chapman J."/>
            <person name="Prochnik S."/>
            <person name="Shu S."/>
            <person name="Rokhsar D."/>
            <person name="Schmutz J."/>
            <person name="Weigel D."/>
            <person name="Wright S.I."/>
        </authorList>
    </citation>
    <scope>NUCLEOTIDE SEQUENCE [LARGE SCALE GENOMIC DNA]</scope>
    <source>
        <strain evidence="12">cv. Monte Gargano</strain>
    </source>
</reference>
<dbReference type="EMBL" id="KB870812">
    <property type="protein sequence ID" value="EOA15183.1"/>
    <property type="molecule type" value="Genomic_DNA"/>
</dbReference>
<comment type="similarity">
    <text evidence="1">Belongs to the cytochrome P450 family.</text>
</comment>
<dbReference type="Gene3D" id="1.10.630.10">
    <property type="entry name" value="Cytochrome P450"/>
    <property type="match status" value="1"/>
</dbReference>